<keyword evidence="3" id="KW-0288">FMN</keyword>
<dbReference type="SMART" id="SM00903">
    <property type="entry name" value="Flavin_Reduct"/>
    <property type="match status" value="1"/>
</dbReference>
<protein>
    <recommendedName>
        <fullName evidence="5">Flavin reductase like domain-containing protein</fullName>
    </recommendedName>
</protein>
<dbReference type="InterPro" id="IPR012349">
    <property type="entry name" value="Split_barrel_FMN-bd"/>
</dbReference>
<evidence type="ECO:0000256" key="4">
    <source>
        <dbReference type="ARBA" id="ARBA00038054"/>
    </source>
</evidence>
<evidence type="ECO:0000256" key="2">
    <source>
        <dbReference type="ARBA" id="ARBA00022630"/>
    </source>
</evidence>
<evidence type="ECO:0000256" key="3">
    <source>
        <dbReference type="ARBA" id="ARBA00022643"/>
    </source>
</evidence>
<evidence type="ECO:0000313" key="6">
    <source>
        <dbReference type="EMBL" id="KAH3661160.1"/>
    </source>
</evidence>
<reference evidence="6" key="2">
    <citation type="submission" date="2021-01" db="EMBL/GenBank/DDBJ databases">
        <authorList>
            <person name="Schikora-Tamarit M.A."/>
        </authorList>
    </citation>
    <scope>NUCLEOTIDE SEQUENCE</scope>
    <source>
        <strain evidence="6">NCAIM Y.01608</strain>
    </source>
</reference>
<dbReference type="Pfam" id="PF01613">
    <property type="entry name" value="Flavin_Reduct"/>
    <property type="match status" value="1"/>
</dbReference>
<sequence length="260" mass="28892">MSLPPFENADFEMTSVPDPHWQPGSGATNNDWAKYKKVELDPYAEGRLPFENYKLLVSAITPRPIGFISTVGKDGTRNLSPFSYFTIVNHDPPVFTIGISGATGNLKDTCKNLQDTEECTINLVSEWFIEAANYTCINAPYEVDEWKLAGLTPVESSKVKPPHVAESAFSIEGKLIHTHYFKSKKDPSKGSGTTLLVEGVNFHIREDIADEKFTTVDISKLKPVARLGGNVYSRVLQGFDIPRPDFKSEISEHPEVSKLL</sequence>
<evidence type="ECO:0000313" key="7">
    <source>
        <dbReference type="Proteomes" id="UP000788993"/>
    </source>
</evidence>
<comment type="similarity">
    <text evidence="4">Belongs to the flavoredoxin family.</text>
</comment>
<name>A0A9P8T0S1_9ASCO</name>
<accession>A0A9P8T0S1</accession>
<dbReference type="Proteomes" id="UP000788993">
    <property type="component" value="Unassembled WGS sequence"/>
</dbReference>
<comment type="caution">
    <text evidence="6">The sequence shown here is derived from an EMBL/GenBank/DDBJ whole genome shotgun (WGS) entry which is preliminary data.</text>
</comment>
<dbReference type="InterPro" id="IPR002563">
    <property type="entry name" value="Flavin_Rdtase-like_dom"/>
</dbReference>
<evidence type="ECO:0000259" key="5">
    <source>
        <dbReference type="SMART" id="SM00903"/>
    </source>
</evidence>
<gene>
    <name evidence="6" type="ORF">OGATHE_005493</name>
</gene>
<dbReference type="EMBL" id="JAEUBD010001468">
    <property type="protein sequence ID" value="KAH3661160.1"/>
    <property type="molecule type" value="Genomic_DNA"/>
</dbReference>
<organism evidence="6 7">
    <name type="scientific">Ogataea polymorpha</name>
    <dbReference type="NCBI Taxonomy" id="460523"/>
    <lineage>
        <taxon>Eukaryota</taxon>
        <taxon>Fungi</taxon>
        <taxon>Dikarya</taxon>
        <taxon>Ascomycota</taxon>
        <taxon>Saccharomycotina</taxon>
        <taxon>Pichiomycetes</taxon>
        <taxon>Pichiales</taxon>
        <taxon>Pichiaceae</taxon>
        <taxon>Ogataea</taxon>
    </lineage>
</organism>
<dbReference type="PANTHER" id="PTHR33798:SF5">
    <property type="entry name" value="FLAVIN REDUCTASE LIKE DOMAIN-CONTAINING PROTEIN"/>
    <property type="match status" value="1"/>
</dbReference>
<dbReference type="OrthoDB" id="10250990at2759"/>
<dbReference type="Gene3D" id="2.30.110.10">
    <property type="entry name" value="Electron Transport, Fmn-binding Protein, Chain A"/>
    <property type="match status" value="1"/>
</dbReference>
<dbReference type="GO" id="GO:0010181">
    <property type="term" value="F:FMN binding"/>
    <property type="evidence" value="ECO:0007669"/>
    <property type="project" value="InterPro"/>
</dbReference>
<proteinExistence type="inferred from homology"/>
<dbReference type="PANTHER" id="PTHR33798">
    <property type="entry name" value="FLAVOPROTEIN OXYGENASE"/>
    <property type="match status" value="1"/>
</dbReference>
<keyword evidence="2" id="KW-0285">Flavoprotein</keyword>
<comment type="cofactor">
    <cofactor evidence="1">
        <name>FMN</name>
        <dbReference type="ChEBI" id="CHEBI:58210"/>
    </cofactor>
</comment>
<evidence type="ECO:0000256" key="1">
    <source>
        <dbReference type="ARBA" id="ARBA00001917"/>
    </source>
</evidence>
<reference evidence="6" key="1">
    <citation type="journal article" date="2021" name="Open Biol.">
        <title>Shared evolutionary footprints suggest mitochondrial oxidative damage underlies multiple complex I losses in fungi.</title>
        <authorList>
            <person name="Schikora-Tamarit M.A."/>
            <person name="Marcet-Houben M."/>
            <person name="Nosek J."/>
            <person name="Gabaldon T."/>
        </authorList>
    </citation>
    <scope>NUCLEOTIDE SEQUENCE</scope>
    <source>
        <strain evidence="6">NCAIM Y.01608</strain>
    </source>
</reference>
<keyword evidence="7" id="KW-1185">Reference proteome</keyword>
<feature type="domain" description="Flavin reductase like" evidence="5">
    <location>
        <begin position="58"/>
        <end position="215"/>
    </location>
</feature>
<dbReference type="SUPFAM" id="SSF50475">
    <property type="entry name" value="FMN-binding split barrel"/>
    <property type="match status" value="1"/>
</dbReference>
<dbReference type="AlphaFoldDB" id="A0A9P8T0S1"/>